<gene>
    <name evidence="3" type="ORF">CWB96_01060</name>
    <name evidence="2" type="ORF">CWB97_13905</name>
</gene>
<keyword evidence="3" id="KW-0969">Cilium</keyword>
<dbReference type="EMBL" id="PNCK01000049">
    <property type="protein sequence ID" value="TMP41637.1"/>
    <property type="molecule type" value="Genomic_DNA"/>
</dbReference>
<dbReference type="SUPFAM" id="SSF160214">
    <property type="entry name" value="FlaG-like"/>
    <property type="match status" value="1"/>
</dbReference>
<evidence type="ECO:0000313" key="2">
    <source>
        <dbReference type="EMBL" id="TMP41637.1"/>
    </source>
</evidence>
<keyword evidence="3" id="KW-0966">Cell projection</keyword>
<reference evidence="3" key="3">
    <citation type="submission" date="2019-09" db="EMBL/GenBank/DDBJ databases">
        <title>Co-occurence of chitin degradation, pigmentation and bioactivity in marine Pseudoalteromonas.</title>
        <authorList>
            <person name="Sonnenschein E.C."/>
            <person name="Bech P.K."/>
        </authorList>
    </citation>
    <scope>NUCLEOTIDE SEQUENCE</scope>
    <source>
        <strain evidence="3">S2231</strain>
        <strain evidence="2">S2233</strain>
    </source>
</reference>
<accession>A0A5S3XWB0</accession>
<organism evidence="3 5">
    <name type="scientific">Pseudoalteromonas citrea</name>
    <dbReference type="NCBI Taxonomy" id="43655"/>
    <lineage>
        <taxon>Bacteria</taxon>
        <taxon>Pseudomonadati</taxon>
        <taxon>Pseudomonadota</taxon>
        <taxon>Gammaproteobacteria</taxon>
        <taxon>Alteromonadales</taxon>
        <taxon>Pseudoalteromonadaceae</taxon>
        <taxon>Pseudoalteromonas</taxon>
    </lineage>
</organism>
<dbReference type="EMBL" id="PNCL01000007">
    <property type="protein sequence ID" value="TMP62537.1"/>
    <property type="molecule type" value="Genomic_DNA"/>
</dbReference>
<name>A0A5S3XWB0_9GAMM</name>
<dbReference type="AlphaFoldDB" id="A0A5S3XWB0"/>
<dbReference type="Proteomes" id="UP000307706">
    <property type="component" value="Unassembled WGS sequence"/>
</dbReference>
<reference evidence="4 5" key="2">
    <citation type="submission" date="2019-06" db="EMBL/GenBank/DDBJ databases">
        <title>Co-occurence of chitin degradation, pigmentation and bioactivity in marine Pseudoalteromonas.</title>
        <authorList>
            <person name="Sonnenschein E.C."/>
            <person name="Bech P.K."/>
        </authorList>
    </citation>
    <scope>NUCLEOTIDE SEQUENCE [LARGE SCALE GENOMIC DNA]</scope>
    <source>
        <strain evidence="5">S2231</strain>
        <strain evidence="4">S2233</strain>
    </source>
</reference>
<dbReference type="Pfam" id="PF03646">
    <property type="entry name" value="FlaG"/>
    <property type="match status" value="1"/>
</dbReference>
<dbReference type="PANTHER" id="PTHR37166:SF1">
    <property type="entry name" value="PROTEIN FLAG"/>
    <property type="match status" value="1"/>
</dbReference>
<dbReference type="InterPro" id="IPR035924">
    <property type="entry name" value="FlaG-like_sf"/>
</dbReference>
<dbReference type="PANTHER" id="PTHR37166">
    <property type="entry name" value="PROTEIN FLAG"/>
    <property type="match status" value="1"/>
</dbReference>
<keyword evidence="3" id="KW-0282">Flagellum</keyword>
<feature type="region of interest" description="Disordered" evidence="1">
    <location>
        <begin position="1"/>
        <end position="56"/>
    </location>
</feature>
<proteinExistence type="predicted"/>
<sequence length="137" mass="15334">MSEIDSSNGIANILTPSIRPDNTGSSLKKSGVVEETSDTVQEKVYKKSNEDDQEQQSFINTVQDNLDKINEFLPVTSTNLSFEFSEEDSAAFIRVIDKDNNEVIREIPSEEFREVAKALDEFADKLVNKGVLLDETV</sequence>
<dbReference type="OrthoDB" id="6388605at2"/>
<dbReference type="InterPro" id="IPR005186">
    <property type="entry name" value="FlaG"/>
</dbReference>
<dbReference type="Proteomes" id="UP000305730">
    <property type="component" value="Unassembled WGS sequence"/>
</dbReference>
<feature type="compositionally biased region" description="Basic and acidic residues" evidence="1">
    <location>
        <begin position="40"/>
        <end position="50"/>
    </location>
</feature>
<reference evidence="3 5" key="1">
    <citation type="submission" date="2017-12" db="EMBL/GenBank/DDBJ databases">
        <authorList>
            <person name="Paulsen S."/>
            <person name="Gram L.K."/>
        </authorList>
    </citation>
    <scope>NUCLEOTIDE SEQUENCE [LARGE SCALE GENOMIC DNA]</scope>
    <source>
        <strain evidence="3 5">S2231</strain>
        <strain evidence="2">S2233</strain>
    </source>
</reference>
<feature type="compositionally biased region" description="Polar residues" evidence="1">
    <location>
        <begin position="1"/>
        <end position="10"/>
    </location>
</feature>
<keyword evidence="4" id="KW-1185">Reference proteome</keyword>
<evidence type="ECO:0000313" key="4">
    <source>
        <dbReference type="Proteomes" id="UP000305730"/>
    </source>
</evidence>
<evidence type="ECO:0000256" key="1">
    <source>
        <dbReference type="SAM" id="MobiDB-lite"/>
    </source>
</evidence>
<evidence type="ECO:0000313" key="3">
    <source>
        <dbReference type="EMBL" id="TMP62537.1"/>
    </source>
</evidence>
<evidence type="ECO:0000313" key="5">
    <source>
        <dbReference type="Proteomes" id="UP000307706"/>
    </source>
</evidence>
<protein>
    <submittedName>
        <fullName evidence="3">Flagellar biosynthesis protein FlaG</fullName>
    </submittedName>
</protein>
<dbReference type="RefSeq" id="WP_138597477.1">
    <property type="nucleotide sequence ID" value="NZ_PNCK01000049.1"/>
</dbReference>
<comment type="caution">
    <text evidence="3">The sequence shown here is derived from an EMBL/GenBank/DDBJ whole genome shotgun (WGS) entry which is preliminary data.</text>
</comment>
<dbReference type="Gene3D" id="3.30.160.170">
    <property type="entry name" value="FlaG-like"/>
    <property type="match status" value="1"/>
</dbReference>